<dbReference type="STRING" id="1329250.WOSG25_130040"/>
<keyword evidence="2" id="KW-1185">Reference proteome</keyword>
<dbReference type="RefSeq" id="WP_027699603.1">
    <property type="nucleotide sequence ID" value="NZ_DF820496.1"/>
</dbReference>
<gene>
    <name evidence="1" type="ORF">WOSG25_130040</name>
</gene>
<dbReference type="AlphaFoldDB" id="A0A069CW84"/>
<name>A0A069CW84_WEIOS</name>
<dbReference type="eggNOG" id="ENOG5033A22">
    <property type="taxonomic scope" value="Bacteria"/>
</dbReference>
<accession>A0A069CW84</accession>
<proteinExistence type="predicted"/>
<evidence type="ECO:0000313" key="2">
    <source>
        <dbReference type="Proteomes" id="UP000030643"/>
    </source>
</evidence>
<evidence type="ECO:0000313" key="1">
    <source>
        <dbReference type="EMBL" id="GAK31652.1"/>
    </source>
</evidence>
<sequence length="60" mass="7398">MTEKSTQTERNKRWQSQNKERAKFLQYRSYARSFIRNLATKEDLVELKQLIDERKQYLDS</sequence>
<organism evidence="1 2">
    <name type="scientific">Weissella oryzae (strain DSM 25784 / JCM 18191 / LMG 30913 / SG25)</name>
    <dbReference type="NCBI Taxonomy" id="1329250"/>
    <lineage>
        <taxon>Bacteria</taxon>
        <taxon>Bacillati</taxon>
        <taxon>Bacillota</taxon>
        <taxon>Bacilli</taxon>
        <taxon>Lactobacillales</taxon>
        <taxon>Lactobacillaceae</taxon>
        <taxon>Weissella</taxon>
    </lineage>
</organism>
<dbReference type="Proteomes" id="UP000030643">
    <property type="component" value="Unassembled WGS sequence"/>
</dbReference>
<reference evidence="2" key="1">
    <citation type="journal article" date="2014" name="Genome Announc.">
        <title>Draft genome sequence of Weissella oryzae SG25T, isolated from fermented rice grains.</title>
        <authorList>
            <person name="Tanizawa Y."/>
            <person name="Fujisawa T."/>
            <person name="Mochizuki T."/>
            <person name="Kaminuma E."/>
            <person name="Suzuki Y."/>
            <person name="Nakamura Y."/>
            <person name="Tohno M."/>
        </authorList>
    </citation>
    <scope>NUCLEOTIDE SEQUENCE [LARGE SCALE GENOMIC DNA]</scope>
    <source>
        <strain evidence="2">DSM 25784 / JCM 18191 / LMG 30913 / SG25</strain>
    </source>
</reference>
<protein>
    <submittedName>
        <fullName evidence="1">Phage tail protein</fullName>
    </submittedName>
</protein>
<dbReference type="OrthoDB" id="1699217at2"/>
<dbReference type="EMBL" id="DF820496">
    <property type="protein sequence ID" value="GAK31652.1"/>
    <property type="molecule type" value="Genomic_DNA"/>
</dbReference>